<evidence type="ECO:0000313" key="4">
    <source>
        <dbReference type="Proteomes" id="UP000241462"/>
    </source>
</evidence>
<gene>
    <name evidence="3" type="ORF">BD289DRAFT_444755</name>
</gene>
<name>A0A2T2ZVK7_9PEZI</name>
<dbReference type="AlphaFoldDB" id="A0A2T2ZVK7"/>
<evidence type="ECO:0000313" key="3">
    <source>
        <dbReference type="EMBL" id="PSR77851.1"/>
    </source>
</evidence>
<keyword evidence="4" id="KW-1185">Reference proteome</keyword>
<dbReference type="PANTHER" id="PTHR47795:SF1">
    <property type="entry name" value="DNA-DEPENDENT METALLOPROTEASE WSS1 HOMOLOG 2"/>
    <property type="match status" value="1"/>
</dbReference>
<accession>A0A2T2ZVK7</accession>
<evidence type="ECO:0000256" key="1">
    <source>
        <dbReference type="SAM" id="MobiDB-lite"/>
    </source>
</evidence>
<dbReference type="PROSITE" id="PS51397">
    <property type="entry name" value="WLM"/>
    <property type="match status" value="1"/>
</dbReference>
<dbReference type="InParanoid" id="A0A2T2ZVK7"/>
<reference evidence="3 4" key="1">
    <citation type="journal article" date="2018" name="Mycol. Prog.">
        <title>Coniella lustricola, a new species from submerged detritus.</title>
        <authorList>
            <person name="Raudabaugh D.B."/>
            <person name="Iturriaga T."/>
            <person name="Carver A."/>
            <person name="Mondo S."/>
            <person name="Pangilinan J."/>
            <person name="Lipzen A."/>
            <person name="He G."/>
            <person name="Amirebrahimi M."/>
            <person name="Grigoriev I.V."/>
            <person name="Miller A.N."/>
        </authorList>
    </citation>
    <scope>NUCLEOTIDE SEQUENCE [LARGE SCALE GENOMIC DNA]</scope>
    <source>
        <strain evidence="3 4">B22-T-1</strain>
    </source>
</reference>
<proteinExistence type="predicted"/>
<feature type="compositionally biased region" description="Gly residues" evidence="1">
    <location>
        <begin position="316"/>
        <end position="337"/>
    </location>
</feature>
<sequence length="390" mass="42317">MANSPDDEPSPNIEAAPPTIAIRISKAGKTFTAHLPQDATLSDLISACEESTTWTTSPSPSTPSPSDPSPHFDWDKAKFIAKGAILKSGPDDASPIAHLAGKKVTLQVPTTEDIQGLREASEAARARQDRRNAQRRLAVPARQTAASARRRQEDATHTFMRIEPLPGLRNPERSRALLEKLAADPGIKAAMKKHQFTVGLLTEMDPLTNTQSTHQGTTRLLGLNRNRGEVIELRLRTDAYDGYRAYKTIRATLCHELAHNVHGPHDRQFWDLCHQIEREVAAADWKSGGQSIDGGSSHSSFHYEPSPEEDVPDHGGWTGGTYVLGGGGSDAGEGNGSGHTTTNASAGLSRRDVIARAAEERMRRMREERGNSQPPDEEQNNGGNTSRPSG</sequence>
<dbReference type="OrthoDB" id="49605at2759"/>
<dbReference type="Pfam" id="PF08325">
    <property type="entry name" value="WLM"/>
    <property type="match status" value="1"/>
</dbReference>
<dbReference type="STRING" id="2025994.A0A2T2ZVK7"/>
<feature type="compositionally biased region" description="Polar residues" evidence="1">
    <location>
        <begin position="380"/>
        <end position="390"/>
    </location>
</feature>
<organism evidence="3 4">
    <name type="scientific">Coniella lustricola</name>
    <dbReference type="NCBI Taxonomy" id="2025994"/>
    <lineage>
        <taxon>Eukaryota</taxon>
        <taxon>Fungi</taxon>
        <taxon>Dikarya</taxon>
        <taxon>Ascomycota</taxon>
        <taxon>Pezizomycotina</taxon>
        <taxon>Sordariomycetes</taxon>
        <taxon>Sordariomycetidae</taxon>
        <taxon>Diaporthales</taxon>
        <taxon>Schizoparmaceae</taxon>
        <taxon>Coniella</taxon>
    </lineage>
</organism>
<dbReference type="GO" id="GO:0070628">
    <property type="term" value="F:proteasome binding"/>
    <property type="evidence" value="ECO:0007669"/>
    <property type="project" value="TreeGrafter"/>
</dbReference>
<dbReference type="EMBL" id="KZ678633">
    <property type="protein sequence ID" value="PSR77851.1"/>
    <property type="molecule type" value="Genomic_DNA"/>
</dbReference>
<protein>
    <submittedName>
        <fullName evidence="3">WLM domain-domain-containing protein</fullName>
    </submittedName>
</protein>
<feature type="compositionally biased region" description="Basic and acidic residues" evidence="1">
    <location>
        <begin position="349"/>
        <end position="370"/>
    </location>
</feature>
<feature type="domain" description="WLM" evidence="2">
    <location>
        <begin position="150"/>
        <end position="363"/>
    </location>
</feature>
<evidence type="ECO:0000259" key="2">
    <source>
        <dbReference type="PROSITE" id="PS51397"/>
    </source>
</evidence>
<dbReference type="InterPro" id="IPR013536">
    <property type="entry name" value="WLM_dom"/>
</dbReference>
<feature type="region of interest" description="Disordered" evidence="1">
    <location>
        <begin position="285"/>
        <end position="390"/>
    </location>
</feature>
<feature type="region of interest" description="Disordered" evidence="1">
    <location>
        <begin position="48"/>
        <end position="73"/>
    </location>
</feature>
<dbReference type="PANTHER" id="PTHR47795">
    <property type="entry name" value="UBIQUITIN AND WLM DOMAIN-CONTAINING METALLOPROTEASE SPCC1442.07C"/>
    <property type="match status" value="1"/>
</dbReference>
<dbReference type="Proteomes" id="UP000241462">
    <property type="component" value="Unassembled WGS sequence"/>
</dbReference>
<dbReference type="FunCoup" id="A0A2T2ZVK7">
    <property type="interactions" value="59"/>
</dbReference>
<feature type="compositionally biased region" description="Polar residues" evidence="1">
    <location>
        <begin position="288"/>
        <end position="300"/>
    </location>
</feature>